<dbReference type="AlphaFoldDB" id="M7X9R5"/>
<gene>
    <name evidence="3" type="ORF">C943_01945</name>
</gene>
<accession>M7X9R5</accession>
<dbReference type="InParanoid" id="M7X9R5"/>
<dbReference type="Pfam" id="PF02517">
    <property type="entry name" value="Rce1-like"/>
    <property type="match status" value="1"/>
</dbReference>
<dbReference type="STRING" id="1239962.C943_01945"/>
<evidence type="ECO:0000313" key="3">
    <source>
        <dbReference type="EMBL" id="EMS31674.1"/>
    </source>
</evidence>
<feature type="transmembrane region" description="Helical" evidence="1">
    <location>
        <begin position="34"/>
        <end position="55"/>
    </location>
</feature>
<dbReference type="GO" id="GO:0080120">
    <property type="term" value="P:CAAX-box protein maturation"/>
    <property type="evidence" value="ECO:0007669"/>
    <property type="project" value="UniProtKB-ARBA"/>
</dbReference>
<sequence>MGLAVHGILFIILFLMHAWAFREKSLKFFSPAGWPKNIGIHFGLLSAGILLWGIYPVWYHGLSKSFNLLFGEEGISWTWTIVIIALSGLAFFIGKRQAKLVDFSEAHFLRKPATLILIIYFLARIIFLIAYEMWFRGWFLGELLADFGKIWIAIGINTALYSFIHFFAGRKEAISAIPFGIILCLLAIELQVVWPAAVIHLFLSLGFELNFILRLNNDNISR</sequence>
<name>M7X9R5_9BACT</name>
<evidence type="ECO:0000259" key="2">
    <source>
        <dbReference type="Pfam" id="PF02517"/>
    </source>
</evidence>
<evidence type="ECO:0000256" key="1">
    <source>
        <dbReference type="SAM" id="Phobius"/>
    </source>
</evidence>
<keyword evidence="4" id="KW-1185">Reference proteome</keyword>
<keyword evidence="1" id="KW-0472">Membrane</keyword>
<dbReference type="GO" id="GO:0004175">
    <property type="term" value="F:endopeptidase activity"/>
    <property type="evidence" value="ECO:0007669"/>
    <property type="project" value="UniProtKB-ARBA"/>
</dbReference>
<comment type="caution">
    <text evidence="3">The sequence shown here is derived from an EMBL/GenBank/DDBJ whole genome shotgun (WGS) entry which is preliminary data.</text>
</comment>
<keyword evidence="1" id="KW-1133">Transmembrane helix</keyword>
<reference evidence="3" key="1">
    <citation type="submission" date="2013-01" db="EMBL/GenBank/DDBJ databases">
        <title>Genome assembly of Mariniradius saccharolyticus AK6.</title>
        <authorList>
            <person name="Vaidya B."/>
            <person name="Khatri I."/>
            <person name="Tanuku N.R.S."/>
            <person name="Subramanian S."/>
            <person name="Pinnaka A."/>
        </authorList>
    </citation>
    <scope>NUCLEOTIDE SEQUENCE [LARGE SCALE GENOMIC DNA]</scope>
    <source>
        <strain evidence="3">AK6</strain>
    </source>
</reference>
<feature type="transmembrane region" description="Helical" evidence="1">
    <location>
        <begin position="6"/>
        <end position="22"/>
    </location>
</feature>
<feature type="transmembrane region" description="Helical" evidence="1">
    <location>
        <begin position="113"/>
        <end position="130"/>
    </location>
</feature>
<feature type="transmembrane region" description="Helical" evidence="1">
    <location>
        <begin position="75"/>
        <end position="93"/>
    </location>
</feature>
<proteinExistence type="predicted"/>
<feature type="transmembrane region" description="Helical" evidence="1">
    <location>
        <begin position="150"/>
        <end position="168"/>
    </location>
</feature>
<evidence type="ECO:0000313" key="4">
    <source>
        <dbReference type="Proteomes" id="UP000010953"/>
    </source>
</evidence>
<dbReference type="InterPro" id="IPR003675">
    <property type="entry name" value="Rce1/LyrA-like_dom"/>
</dbReference>
<keyword evidence="1" id="KW-0812">Transmembrane</keyword>
<organism evidence="3 4">
    <name type="scientific">Mariniradius saccharolyticus AK6</name>
    <dbReference type="NCBI Taxonomy" id="1239962"/>
    <lineage>
        <taxon>Bacteria</taxon>
        <taxon>Pseudomonadati</taxon>
        <taxon>Bacteroidota</taxon>
        <taxon>Cytophagia</taxon>
        <taxon>Cytophagales</taxon>
        <taxon>Cyclobacteriaceae</taxon>
        <taxon>Mariniradius</taxon>
    </lineage>
</organism>
<dbReference type="Proteomes" id="UP000010953">
    <property type="component" value="Unassembled WGS sequence"/>
</dbReference>
<feature type="transmembrane region" description="Helical" evidence="1">
    <location>
        <begin position="180"/>
        <end position="203"/>
    </location>
</feature>
<protein>
    <recommendedName>
        <fullName evidence="2">CAAX prenyl protease 2/Lysostaphin resistance protein A-like domain-containing protein</fullName>
    </recommendedName>
</protein>
<feature type="domain" description="CAAX prenyl protease 2/Lysostaphin resistance protein A-like" evidence="2">
    <location>
        <begin position="117"/>
        <end position="203"/>
    </location>
</feature>
<dbReference type="EMBL" id="AMZY02000018">
    <property type="protein sequence ID" value="EMS31674.1"/>
    <property type="molecule type" value="Genomic_DNA"/>
</dbReference>